<feature type="domain" description="PilZ" evidence="2">
    <location>
        <begin position="21"/>
        <end position="102"/>
    </location>
</feature>
<protein>
    <recommendedName>
        <fullName evidence="2">PilZ domain-containing protein</fullName>
    </recommendedName>
</protein>
<gene>
    <name evidence="3" type="ORF">GCM10009102_19060</name>
</gene>
<dbReference type="Proteomes" id="UP001500238">
    <property type="component" value="Unassembled WGS sequence"/>
</dbReference>
<dbReference type="SUPFAM" id="SSF141371">
    <property type="entry name" value="PilZ domain-like"/>
    <property type="match status" value="1"/>
</dbReference>
<name>A0ABN1HV13_9SPHN</name>
<proteinExistence type="predicted"/>
<reference evidence="3 4" key="1">
    <citation type="journal article" date="2019" name="Int. J. Syst. Evol. Microbiol.">
        <title>The Global Catalogue of Microorganisms (GCM) 10K type strain sequencing project: providing services to taxonomists for standard genome sequencing and annotation.</title>
        <authorList>
            <consortium name="The Broad Institute Genomics Platform"/>
            <consortium name="The Broad Institute Genome Sequencing Center for Infectious Disease"/>
            <person name="Wu L."/>
            <person name="Ma J."/>
        </authorList>
    </citation>
    <scope>NUCLEOTIDE SEQUENCE [LARGE SCALE GENOMIC DNA]</scope>
    <source>
        <strain evidence="3 4">JCM 14603</strain>
    </source>
</reference>
<evidence type="ECO:0000313" key="4">
    <source>
        <dbReference type="Proteomes" id="UP001500238"/>
    </source>
</evidence>
<feature type="region of interest" description="Disordered" evidence="1">
    <location>
        <begin position="1"/>
        <end position="23"/>
    </location>
</feature>
<dbReference type="EMBL" id="BAAAES010000008">
    <property type="protein sequence ID" value="GAA0668885.1"/>
    <property type="molecule type" value="Genomic_DNA"/>
</dbReference>
<evidence type="ECO:0000259" key="2">
    <source>
        <dbReference type="Pfam" id="PF07238"/>
    </source>
</evidence>
<keyword evidence="4" id="KW-1185">Reference proteome</keyword>
<sequence length="125" mass="13635">MIEVEIPMPDTPDPDPDPDREKRNSVIVRAAVSFPGATPVERRVRNLSPSGACVEHDGELQVGAIVHLQMGSLSDLSAQVMWVTGRLAGLRFAAPIDLDEARKPRGVGVRPKAGWIAEINDAYRR</sequence>
<comment type="caution">
    <text evidence="3">The sequence shown here is derived from an EMBL/GenBank/DDBJ whole genome shotgun (WGS) entry which is preliminary data.</text>
</comment>
<dbReference type="Pfam" id="PF07238">
    <property type="entry name" value="PilZ"/>
    <property type="match status" value="1"/>
</dbReference>
<organism evidence="3 4">
    <name type="scientific">Sphingomonas insulae</name>
    <dbReference type="NCBI Taxonomy" id="424800"/>
    <lineage>
        <taxon>Bacteria</taxon>
        <taxon>Pseudomonadati</taxon>
        <taxon>Pseudomonadota</taxon>
        <taxon>Alphaproteobacteria</taxon>
        <taxon>Sphingomonadales</taxon>
        <taxon>Sphingomonadaceae</taxon>
        <taxon>Sphingomonas</taxon>
    </lineage>
</organism>
<evidence type="ECO:0000313" key="3">
    <source>
        <dbReference type="EMBL" id="GAA0668885.1"/>
    </source>
</evidence>
<accession>A0ABN1HV13</accession>
<evidence type="ECO:0000256" key="1">
    <source>
        <dbReference type="SAM" id="MobiDB-lite"/>
    </source>
</evidence>
<dbReference type="InterPro" id="IPR009875">
    <property type="entry name" value="PilZ_domain"/>
</dbReference>